<organism evidence="1 2">
    <name type="scientific">Oedothorax gibbosus</name>
    <dbReference type="NCBI Taxonomy" id="931172"/>
    <lineage>
        <taxon>Eukaryota</taxon>
        <taxon>Metazoa</taxon>
        <taxon>Ecdysozoa</taxon>
        <taxon>Arthropoda</taxon>
        <taxon>Chelicerata</taxon>
        <taxon>Arachnida</taxon>
        <taxon>Araneae</taxon>
        <taxon>Araneomorphae</taxon>
        <taxon>Entelegynae</taxon>
        <taxon>Araneoidea</taxon>
        <taxon>Linyphiidae</taxon>
        <taxon>Erigoninae</taxon>
        <taxon>Oedothorax</taxon>
    </lineage>
</organism>
<reference evidence="1 2" key="1">
    <citation type="journal article" date="2022" name="Nat. Ecol. Evol.">
        <title>A masculinizing supergene underlies an exaggerated male reproductive morph in a spider.</title>
        <authorList>
            <person name="Hendrickx F."/>
            <person name="De Corte Z."/>
            <person name="Sonet G."/>
            <person name="Van Belleghem S.M."/>
            <person name="Kostlbacher S."/>
            <person name="Vangestel C."/>
        </authorList>
    </citation>
    <scope>NUCLEOTIDE SEQUENCE [LARGE SCALE GENOMIC DNA]</scope>
    <source>
        <strain evidence="1">W744_W776</strain>
    </source>
</reference>
<proteinExistence type="predicted"/>
<sequence>MTVHSFLFPQLAFHFVHRAKRKFRRADGTVAQWVQQVFVNPLLWHSTRGRASKPFHSTIMAKGGGLLGLWA</sequence>
<keyword evidence="2" id="KW-1185">Reference proteome</keyword>
<gene>
    <name evidence="1" type="ORF">JTE90_028440</name>
</gene>
<comment type="caution">
    <text evidence="1">The sequence shown here is derived from an EMBL/GenBank/DDBJ whole genome shotgun (WGS) entry which is preliminary data.</text>
</comment>
<protein>
    <submittedName>
        <fullName evidence="1">Uncharacterized protein</fullName>
    </submittedName>
</protein>
<dbReference type="EMBL" id="JAFNEN010000090">
    <property type="protein sequence ID" value="KAG8195291.1"/>
    <property type="molecule type" value="Genomic_DNA"/>
</dbReference>
<evidence type="ECO:0000313" key="1">
    <source>
        <dbReference type="EMBL" id="KAG8195291.1"/>
    </source>
</evidence>
<dbReference type="AlphaFoldDB" id="A0AAV6VGT9"/>
<dbReference type="Proteomes" id="UP000827092">
    <property type="component" value="Unassembled WGS sequence"/>
</dbReference>
<accession>A0AAV6VGT9</accession>
<evidence type="ECO:0000313" key="2">
    <source>
        <dbReference type="Proteomes" id="UP000827092"/>
    </source>
</evidence>
<name>A0AAV6VGT9_9ARAC</name>